<name>A0A7S4IZ48_9EUKA</name>
<sequence>MRPPPSCRSHYGWWSQERAAPYDGRTRLCSGDAASYELTFFSCLVSQILLSTLRAAAIPDSYALRAVVDMLRMPIDQRAIYTRVAMVCVLSCHRARAVCLFCFFSN</sequence>
<gene>
    <name evidence="1" type="ORF">CPOL0286_LOCUS13602</name>
</gene>
<reference evidence="1" key="1">
    <citation type="submission" date="2021-01" db="EMBL/GenBank/DDBJ databases">
        <authorList>
            <person name="Corre E."/>
            <person name="Pelletier E."/>
            <person name="Niang G."/>
            <person name="Scheremetjew M."/>
            <person name="Finn R."/>
            <person name="Kale V."/>
            <person name="Holt S."/>
            <person name="Cochrane G."/>
            <person name="Meng A."/>
            <person name="Brown T."/>
            <person name="Cohen L."/>
        </authorList>
    </citation>
    <scope>NUCLEOTIDE SEQUENCE</scope>
    <source>
        <strain evidence="1">UIO037</strain>
    </source>
</reference>
<evidence type="ECO:0000313" key="1">
    <source>
        <dbReference type="EMBL" id="CAE2244301.1"/>
    </source>
</evidence>
<accession>A0A7S4IZ48</accession>
<dbReference type="AlphaFoldDB" id="A0A7S4IZ48"/>
<proteinExistence type="predicted"/>
<protein>
    <submittedName>
        <fullName evidence="1">Uncharacterized protein</fullName>
    </submittedName>
</protein>
<organism evidence="1">
    <name type="scientific">Prymnesium polylepis</name>
    <dbReference type="NCBI Taxonomy" id="72548"/>
    <lineage>
        <taxon>Eukaryota</taxon>
        <taxon>Haptista</taxon>
        <taxon>Haptophyta</taxon>
        <taxon>Prymnesiophyceae</taxon>
        <taxon>Prymnesiales</taxon>
        <taxon>Prymnesiaceae</taxon>
        <taxon>Prymnesium</taxon>
    </lineage>
</organism>
<dbReference type="EMBL" id="HBKO01029904">
    <property type="protein sequence ID" value="CAE2244301.1"/>
    <property type="molecule type" value="Transcribed_RNA"/>
</dbReference>